<accession>A0A0K0PEK6</accession>
<dbReference type="PANTHER" id="PTHR30298">
    <property type="entry name" value="H REPEAT-ASSOCIATED PREDICTED TRANSPOSASE"/>
    <property type="match status" value="1"/>
</dbReference>
<evidence type="ECO:0000313" key="1">
    <source>
        <dbReference type="EMBL" id="AKQ22704.1"/>
    </source>
</evidence>
<organism evidence="1">
    <name type="scientific">Candidatus Entotheonella serta</name>
    <dbReference type="NCBI Taxonomy" id="1652106"/>
    <lineage>
        <taxon>Bacteria</taxon>
        <taxon>Pseudomonadati</taxon>
        <taxon>Nitrospinota/Tectimicrobiota group</taxon>
        <taxon>Candidatus Tectimicrobiota</taxon>
        <taxon>Candidatus Entotheonellia</taxon>
        <taxon>Candidatus Entotheonellales</taxon>
        <taxon>Candidatus Entotheonellaceae</taxon>
        <taxon>Candidatus Entotheonella</taxon>
    </lineage>
</organism>
<dbReference type="PANTHER" id="PTHR30298:SF0">
    <property type="entry name" value="PROTEIN YBFL-RELATED"/>
    <property type="match status" value="1"/>
</dbReference>
<dbReference type="AlphaFoldDB" id="A0A0K0PEK6"/>
<sequence length="66" mass="7659">MHWGLDVSFDEGACRIRKDKGAQTFSVLCHIALNMLKREGQNKRGIKARRKRAGWDRNYLLQVLMA</sequence>
<reference evidence="1" key="1">
    <citation type="submission" date="2015-05" db="EMBL/GenBank/DDBJ databases">
        <title>Metabolic and evolutionary origin of actin-binding polyketides from diverse organisms.</title>
        <authorList>
            <person name="Ueoka R."/>
            <person name="Uria A.R."/>
            <person name="Reiter S."/>
            <person name="Mori T."/>
            <person name="Karbaum P."/>
            <person name="Peters E.E."/>
            <person name="Helfrich E.J.N."/>
            <person name="Morinaka B.I."/>
            <person name="Gugger M."/>
            <person name="Takeyama H."/>
            <person name="Matsunaga S."/>
            <person name="Piel J."/>
        </authorList>
    </citation>
    <scope>NUCLEOTIDE SEQUENCE</scope>
</reference>
<protein>
    <submittedName>
        <fullName evidence="1">Mobile element protein</fullName>
    </submittedName>
</protein>
<dbReference type="EMBL" id="KR857273">
    <property type="protein sequence ID" value="AKQ22704.1"/>
    <property type="molecule type" value="Genomic_DNA"/>
</dbReference>
<proteinExistence type="predicted"/>
<name>A0A0K0PEK6_9BACT</name>
<dbReference type="InterPro" id="IPR051698">
    <property type="entry name" value="Transposase_11-like"/>
</dbReference>